<feature type="domain" description="GtrA/DPMS transmembrane" evidence="6">
    <location>
        <begin position="15"/>
        <end position="100"/>
    </location>
</feature>
<evidence type="ECO:0000256" key="5">
    <source>
        <dbReference type="SAM" id="Phobius"/>
    </source>
</evidence>
<feature type="transmembrane region" description="Helical" evidence="5">
    <location>
        <begin position="77"/>
        <end position="95"/>
    </location>
</feature>
<comment type="caution">
    <text evidence="7">The sequence shown here is derived from an EMBL/GenBank/DDBJ whole genome shotgun (WGS) entry which is preliminary data.</text>
</comment>
<keyword evidence="2 5" id="KW-0812">Transmembrane</keyword>
<evidence type="ECO:0000259" key="6">
    <source>
        <dbReference type="Pfam" id="PF04138"/>
    </source>
</evidence>
<comment type="subcellular location">
    <subcellularLocation>
        <location evidence="1">Membrane</location>
        <topology evidence="1">Multi-pass membrane protein</topology>
    </subcellularLocation>
</comment>
<protein>
    <submittedName>
        <fullName evidence="7">Putative flippase GtrA</fullName>
    </submittedName>
</protein>
<evidence type="ECO:0000256" key="2">
    <source>
        <dbReference type="ARBA" id="ARBA00022692"/>
    </source>
</evidence>
<evidence type="ECO:0000313" key="7">
    <source>
        <dbReference type="EMBL" id="MBB6005405.1"/>
    </source>
</evidence>
<evidence type="ECO:0000256" key="3">
    <source>
        <dbReference type="ARBA" id="ARBA00022989"/>
    </source>
</evidence>
<name>A0A841EQ71_9BACT</name>
<evidence type="ECO:0000256" key="1">
    <source>
        <dbReference type="ARBA" id="ARBA00004141"/>
    </source>
</evidence>
<feature type="transmembrane region" description="Helical" evidence="5">
    <location>
        <begin position="12"/>
        <end position="33"/>
    </location>
</feature>
<evidence type="ECO:0000256" key="4">
    <source>
        <dbReference type="ARBA" id="ARBA00023136"/>
    </source>
</evidence>
<proteinExistence type="predicted"/>
<dbReference type="GO" id="GO:0000271">
    <property type="term" value="P:polysaccharide biosynthetic process"/>
    <property type="evidence" value="ECO:0007669"/>
    <property type="project" value="InterPro"/>
</dbReference>
<evidence type="ECO:0000313" key="8">
    <source>
        <dbReference type="Proteomes" id="UP000524404"/>
    </source>
</evidence>
<dbReference type="Pfam" id="PF04138">
    <property type="entry name" value="GtrA_DPMS_TM"/>
    <property type="match status" value="1"/>
</dbReference>
<dbReference type="InterPro" id="IPR007267">
    <property type="entry name" value="GtrA_DPMS_TM"/>
</dbReference>
<dbReference type="GO" id="GO:0016020">
    <property type="term" value="C:membrane"/>
    <property type="evidence" value="ECO:0007669"/>
    <property type="project" value="UniProtKB-SubCell"/>
</dbReference>
<reference evidence="7 8" key="1">
    <citation type="submission" date="2020-08" db="EMBL/GenBank/DDBJ databases">
        <title>Functional genomics of gut bacteria from endangered species of beetles.</title>
        <authorList>
            <person name="Carlos-Shanley C."/>
        </authorList>
    </citation>
    <scope>NUCLEOTIDE SEQUENCE [LARGE SCALE GENOMIC DNA]</scope>
    <source>
        <strain evidence="7 8">S00070</strain>
    </source>
</reference>
<keyword evidence="3 5" id="KW-1133">Transmembrane helix</keyword>
<feature type="transmembrane region" description="Helical" evidence="5">
    <location>
        <begin position="45"/>
        <end position="65"/>
    </location>
</feature>
<dbReference type="AlphaFoldDB" id="A0A841EQ71"/>
<accession>A0A841EQ71</accession>
<organism evidence="7 8">
    <name type="scientific">Arcicella rosea</name>
    <dbReference type="NCBI Taxonomy" id="502909"/>
    <lineage>
        <taxon>Bacteria</taxon>
        <taxon>Pseudomonadati</taxon>
        <taxon>Bacteroidota</taxon>
        <taxon>Cytophagia</taxon>
        <taxon>Cytophagales</taxon>
        <taxon>Flectobacillaceae</taxon>
        <taxon>Arcicella</taxon>
    </lineage>
</organism>
<keyword evidence="4 5" id="KW-0472">Membrane</keyword>
<dbReference type="Proteomes" id="UP000524404">
    <property type="component" value="Unassembled WGS sequence"/>
</dbReference>
<sequence>MSNSKLLNKKDLIVYFLVAGTGVIIQLVCSSLFQSWFTITYEASITPAYFISLIVGFILTKLFAFNARKTSQTRREMVKYLIVATFSGGVTWFFATYSYKISNHYFEIFHYLIPFSKKLINVNQLTCHLIGNGFSFMSNYTLHKTFTFKDTGFYDRLKRTIL</sequence>
<gene>
    <name evidence="7" type="ORF">HNP25_004079</name>
</gene>
<dbReference type="EMBL" id="JACHKT010000044">
    <property type="protein sequence ID" value="MBB6005405.1"/>
    <property type="molecule type" value="Genomic_DNA"/>
</dbReference>
<keyword evidence="8" id="KW-1185">Reference proteome</keyword>
<dbReference type="RefSeq" id="WP_221432522.1">
    <property type="nucleotide sequence ID" value="NZ_JACHKT010000044.1"/>
</dbReference>